<evidence type="ECO:0000313" key="1">
    <source>
        <dbReference type="EMBL" id="KAF4140139.1"/>
    </source>
</evidence>
<name>A0A8S9UM65_PHYIN</name>
<protein>
    <submittedName>
        <fullName evidence="1">Uncharacterized protein</fullName>
    </submittedName>
</protein>
<dbReference type="EMBL" id="JAACNO010001496">
    <property type="protein sequence ID" value="KAF4140139.1"/>
    <property type="molecule type" value="Genomic_DNA"/>
</dbReference>
<accession>A0A8S9UM65</accession>
<sequence>MKYEHHRQISPGRRPPAARVVERICQLLHRKKDIAGAVWANYWDAEKRTAAPPPGNYVANQHSCPAMVAAFVQQFVRERRAIRQCTVARDVMDKLARNYVIHVDYDSSTAVVFALRPVRQYLQSLGYKRGMKKGKLGYRLREDNARKRDILFVKHDESRE</sequence>
<organism evidence="1 2">
    <name type="scientific">Phytophthora infestans</name>
    <name type="common">Potato late blight agent</name>
    <name type="synonym">Botrytis infestans</name>
    <dbReference type="NCBI Taxonomy" id="4787"/>
    <lineage>
        <taxon>Eukaryota</taxon>
        <taxon>Sar</taxon>
        <taxon>Stramenopiles</taxon>
        <taxon>Oomycota</taxon>
        <taxon>Peronosporomycetes</taxon>
        <taxon>Peronosporales</taxon>
        <taxon>Peronosporaceae</taxon>
        <taxon>Phytophthora</taxon>
    </lineage>
</organism>
<evidence type="ECO:0000313" key="2">
    <source>
        <dbReference type="Proteomes" id="UP000704712"/>
    </source>
</evidence>
<comment type="caution">
    <text evidence="1">The sequence shown here is derived from an EMBL/GenBank/DDBJ whole genome shotgun (WGS) entry which is preliminary data.</text>
</comment>
<gene>
    <name evidence="1" type="ORF">GN958_ATG10668</name>
</gene>
<proteinExistence type="predicted"/>
<dbReference type="Proteomes" id="UP000704712">
    <property type="component" value="Unassembled WGS sequence"/>
</dbReference>
<reference evidence="1" key="1">
    <citation type="submission" date="2020-03" db="EMBL/GenBank/DDBJ databases">
        <title>Hybrid Assembly of Korean Phytophthora infestans isolates.</title>
        <authorList>
            <person name="Prokchorchik M."/>
            <person name="Lee Y."/>
            <person name="Seo J."/>
            <person name="Cho J.-H."/>
            <person name="Park Y.-E."/>
            <person name="Jang D.-C."/>
            <person name="Im J.-S."/>
            <person name="Choi J.-G."/>
            <person name="Park H.-J."/>
            <person name="Lee G.-B."/>
            <person name="Lee Y.-G."/>
            <person name="Hong S.-Y."/>
            <person name="Cho K."/>
            <person name="Sohn K.H."/>
        </authorList>
    </citation>
    <scope>NUCLEOTIDE SEQUENCE</scope>
    <source>
        <strain evidence="1">KR_2_A2</strain>
    </source>
</reference>
<dbReference type="AlphaFoldDB" id="A0A8S9UM65"/>